<accession>A0A075I1R6</accession>
<name>A0A075I1R6_9EURY</name>
<proteinExistence type="predicted"/>
<sequence length="147" mass="17018">MQWNVIISKSIEDQNEDLGIFNWNFKGSNTCLGLNTLVSAKIKDREWALRVNSSLVHGVEDGSEVWAQEIFLIPKTNERQSYSGETKIFYSKSLQTIGDQIGLIELVNNEIKEGMWDLRANPLSFSIHNREPCWHIRLHRISQDEEE</sequence>
<evidence type="ECO:0000313" key="1">
    <source>
        <dbReference type="EMBL" id="AIF22531.1"/>
    </source>
</evidence>
<organism evidence="1">
    <name type="scientific">uncultured marine group II/III euryarchaeote SAT1000_09_G02</name>
    <dbReference type="NCBI Taxonomy" id="1456557"/>
    <lineage>
        <taxon>Archaea</taxon>
        <taxon>Methanobacteriati</taxon>
        <taxon>Methanobacteriota</taxon>
        <taxon>environmental samples</taxon>
    </lineage>
</organism>
<dbReference type="AlphaFoldDB" id="A0A075I1R6"/>
<dbReference type="EMBL" id="KF901212">
    <property type="protein sequence ID" value="AIF22531.1"/>
    <property type="molecule type" value="Genomic_DNA"/>
</dbReference>
<protein>
    <submittedName>
        <fullName evidence="1">Uncharacterized protein</fullName>
    </submittedName>
</protein>
<reference evidence="1" key="1">
    <citation type="journal article" date="2014" name="Genome Biol. Evol.">
        <title>Pangenome evidence for extensive interdomain horizontal transfer affecting lineage core and shell genes in uncultured planktonic thaumarchaeota and euryarchaeota.</title>
        <authorList>
            <person name="Deschamps P."/>
            <person name="Zivanovic Y."/>
            <person name="Moreira D."/>
            <person name="Rodriguez-Valera F."/>
            <person name="Lopez-Garcia P."/>
        </authorList>
    </citation>
    <scope>NUCLEOTIDE SEQUENCE</scope>
</reference>